<sequence length="242" mass="25303">MRGTAIISRLRGVIALSVGLVAAGLAMNAVVAAPARADEVASESADDVFAHDLLANAPQIEEGAGWYLRGDLGYVVNETPDGLRFGFLPAAADTGDAWMLGIGAGVRLNDWLRVDVTADYRTQADLRVAGGTGELSVFTTLANAYVDLGSWHGFTPYVGAGAGAGYLSISDISFPAGSLKGGDGWGFAWALMAGVSVELAPKWVVDAGYRYIAIDSADIGGGWSSLNQNAHEFRLGLRFLFD</sequence>
<protein>
    <submittedName>
        <fullName evidence="3">Opacity protein-like surface antigen</fullName>
    </submittedName>
</protein>
<dbReference type="Pfam" id="PF13505">
    <property type="entry name" value="OMP_b-brl"/>
    <property type="match status" value="1"/>
</dbReference>
<reference evidence="3 4" key="1">
    <citation type="submission" date="2020-08" db="EMBL/GenBank/DDBJ databases">
        <title>Genomic Encyclopedia of Type Strains, Phase IV (KMG-IV): sequencing the most valuable type-strain genomes for metagenomic binning, comparative biology and taxonomic classification.</title>
        <authorList>
            <person name="Goeker M."/>
        </authorList>
    </citation>
    <scope>NUCLEOTIDE SEQUENCE [LARGE SCALE GENOMIC DNA]</scope>
    <source>
        <strain evidence="3 4">DSM 5895</strain>
    </source>
</reference>
<comment type="caution">
    <text evidence="3">The sequence shown here is derived from an EMBL/GenBank/DDBJ whole genome shotgun (WGS) entry which is preliminary data.</text>
</comment>
<name>A0A839ZC56_9HYPH</name>
<dbReference type="AlphaFoldDB" id="A0A839ZC56"/>
<dbReference type="Gene3D" id="2.40.160.20">
    <property type="match status" value="1"/>
</dbReference>
<evidence type="ECO:0000259" key="2">
    <source>
        <dbReference type="Pfam" id="PF13505"/>
    </source>
</evidence>
<dbReference type="InterPro" id="IPR011250">
    <property type="entry name" value="OMP/PagP_B-barrel"/>
</dbReference>
<evidence type="ECO:0000313" key="4">
    <source>
        <dbReference type="Proteomes" id="UP000533469"/>
    </source>
</evidence>
<dbReference type="InterPro" id="IPR027385">
    <property type="entry name" value="Beta-barrel_OMP"/>
</dbReference>
<proteinExistence type="predicted"/>
<feature type="domain" description="Outer membrane protein beta-barrel" evidence="2">
    <location>
        <begin position="57"/>
        <end position="239"/>
    </location>
</feature>
<dbReference type="RefSeq" id="WP_183190519.1">
    <property type="nucleotide sequence ID" value="NZ_JACICD010000005.1"/>
</dbReference>
<dbReference type="SUPFAM" id="SSF56925">
    <property type="entry name" value="OMPA-like"/>
    <property type="match status" value="1"/>
</dbReference>
<evidence type="ECO:0000313" key="3">
    <source>
        <dbReference type="EMBL" id="MBB3772361.1"/>
    </source>
</evidence>
<keyword evidence="4" id="KW-1185">Reference proteome</keyword>
<keyword evidence="1" id="KW-0732">Signal</keyword>
<organism evidence="3 4">
    <name type="scientific">Ancylobacter tetraedralis</name>
    <dbReference type="NCBI Taxonomy" id="217068"/>
    <lineage>
        <taxon>Bacteria</taxon>
        <taxon>Pseudomonadati</taxon>
        <taxon>Pseudomonadota</taxon>
        <taxon>Alphaproteobacteria</taxon>
        <taxon>Hyphomicrobiales</taxon>
        <taxon>Xanthobacteraceae</taxon>
        <taxon>Ancylobacter</taxon>
    </lineage>
</organism>
<gene>
    <name evidence="3" type="ORF">FHS55_002973</name>
</gene>
<dbReference type="EMBL" id="JACICD010000005">
    <property type="protein sequence ID" value="MBB3772361.1"/>
    <property type="molecule type" value="Genomic_DNA"/>
</dbReference>
<evidence type="ECO:0000256" key="1">
    <source>
        <dbReference type="ARBA" id="ARBA00022729"/>
    </source>
</evidence>
<accession>A0A839ZC56</accession>
<dbReference type="Proteomes" id="UP000533469">
    <property type="component" value="Unassembled WGS sequence"/>
</dbReference>